<keyword evidence="3" id="KW-1185">Reference proteome</keyword>
<name>K0TQT5_THAOC</name>
<dbReference type="AlphaFoldDB" id="K0TQT5"/>
<comment type="caution">
    <text evidence="2">The sequence shown here is derived from an EMBL/GenBank/DDBJ whole genome shotgun (WGS) entry which is preliminary data.</text>
</comment>
<proteinExistence type="predicted"/>
<dbReference type="EMBL" id="AGNL01001947">
    <property type="protein sequence ID" value="EJK76607.1"/>
    <property type="molecule type" value="Genomic_DNA"/>
</dbReference>
<keyword evidence="1" id="KW-0472">Membrane</keyword>
<organism evidence="2 3">
    <name type="scientific">Thalassiosira oceanica</name>
    <name type="common">Marine diatom</name>
    <dbReference type="NCBI Taxonomy" id="159749"/>
    <lineage>
        <taxon>Eukaryota</taxon>
        <taxon>Sar</taxon>
        <taxon>Stramenopiles</taxon>
        <taxon>Ochrophyta</taxon>
        <taxon>Bacillariophyta</taxon>
        <taxon>Coscinodiscophyceae</taxon>
        <taxon>Thalassiosirophycidae</taxon>
        <taxon>Thalassiosirales</taxon>
        <taxon>Thalassiosiraceae</taxon>
        <taxon>Thalassiosira</taxon>
    </lineage>
</organism>
<keyword evidence="1" id="KW-0812">Transmembrane</keyword>
<gene>
    <name evidence="2" type="ORF">THAOC_01621</name>
</gene>
<reference evidence="2 3" key="1">
    <citation type="journal article" date="2012" name="Genome Biol.">
        <title>Genome and low-iron response of an oceanic diatom adapted to chronic iron limitation.</title>
        <authorList>
            <person name="Lommer M."/>
            <person name="Specht M."/>
            <person name="Roy A.S."/>
            <person name="Kraemer L."/>
            <person name="Andreson R."/>
            <person name="Gutowska M.A."/>
            <person name="Wolf J."/>
            <person name="Bergner S.V."/>
            <person name="Schilhabel M.B."/>
            <person name="Klostermeier U.C."/>
            <person name="Beiko R.G."/>
            <person name="Rosenstiel P."/>
            <person name="Hippler M."/>
            <person name="Laroche J."/>
        </authorList>
    </citation>
    <scope>NUCLEOTIDE SEQUENCE [LARGE SCALE GENOMIC DNA]</scope>
    <source>
        <strain evidence="2 3">CCMP1005</strain>
    </source>
</reference>
<evidence type="ECO:0000256" key="1">
    <source>
        <dbReference type="SAM" id="Phobius"/>
    </source>
</evidence>
<evidence type="ECO:0000313" key="2">
    <source>
        <dbReference type="EMBL" id="EJK76607.1"/>
    </source>
</evidence>
<protein>
    <submittedName>
        <fullName evidence="2">Uncharacterized protein</fullName>
    </submittedName>
</protein>
<dbReference type="Proteomes" id="UP000266841">
    <property type="component" value="Unassembled WGS sequence"/>
</dbReference>
<feature type="transmembrane region" description="Helical" evidence="1">
    <location>
        <begin position="12"/>
        <end position="35"/>
    </location>
</feature>
<feature type="transmembrane region" description="Helical" evidence="1">
    <location>
        <begin position="55"/>
        <end position="73"/>
    </location>
</feature>
<accession>K0TQT5</accession>
<sequence length="103" mass="11873">MLAWARRVHHDTVSELCSPSILLAVSNLFLIILSFSREHSQQSHTLTQKRERVRVLTQVVIAQLPITFVFVHVNNNRVILCHSCARYQSFWDLSGKPDTPLHL</sequence>
<evidence type="ECO:0000313" key="3">
    <source>
        <dbReference type="Proteomes" id="UP000266841"/>
    </source>
</evidence>
<keyword evidence="1" id="KW-1133">Transmembrane helix</keyword>